<dbReference type="SUPFAM" id="SSF51395">
    <property type="entry name" value="FMN-linked oxidoreductases"/>
    <property type="match status" value="1"/>
</dbReference>
<comment type="caution">
    <text evidence="12">The sequence shown here is derived from an EMBL/GenBank/DDBJ whole genome shotgun (WGS) entry which is preliminary data.</text>
</comment>
<keyword evidence="9" id="KW-0411">Iron-sulfur</keyword>
<evidence type="ECO:0000256" key="9">
    <source>
        <dbReference type="ARBA" id="ARBA00023014"/>
    </source>
</evidence>
<evidence type="ECO:0000313" key="12">
    <source>
        <dbReference type="EMBL" id="KKN32904.1"/>
    </source>
</evidence>
<dbReference type="PANTHER" id="PTHR42917:SF2">
    <property type="entry name" value="2,4-DIENOYL-COA REDUCTASE [(2E)-ENOYL-COA-PRODUCING]"/>
    <property type="match status" value="1"/>
</dbReference>
<evidence type="ECO:0000259" key="11">
    <source>
        <dbReference type="Pfam" id="PF22620"/>
    </source>
</evidence>
<dbReference type="PANTHER" id="PTHR42917">
    <property type="entry name" value="2,4-DIENOYL-COA REDUCTASE"/>
    <property type="match status" value="1"/>
</dbReference>
<evidence type="ECO:0000256" key="6">
    <source>
        <dbReference type="ARBA" id="ARBA00022723"/>
    </source>
</evidence>
<dbReference type="Pfam" id="PF22620">
    <property type="entry name" value="OYE-like_second_a-b"/>
    <property type="match status" value="1"/>
</dbReference>
<protein>
    <submittedName>
        <fullName evidence="12">Uncharacterized protein</fullName>
    </submittedName>
</protein>
<dbReference type="EMBL" id="LAZR01002220">
    <property type="protein sequence ID" value="KKN32904.1"/>
    <property type="molecule type" value="Genomic_DNA"/>
</dbReference>
<dbReference type="Pfam" id="PF00724">
    <property type="entry name" value="Oxidored_FMN"/>
    <property type="match status" value="1"/>
</dbReference>
<proteinExistence type="inferred from homology"/>
<keyword evidence="6" id="KW-0479">Metal-binding</keyword>
<dbReference type="Gene3D" id="3.50.50.60">
    <property type="entry name" value="FAD/NAD(P)-binding domain"/>
    <property type="match status" value="1"/>
</dbReference>
<dbReference type="GO" id="GO:0051536">
    <property type="term" value="F:iron-sulfur cluster binding"/>
    <property type="evidence" value="ECO:0007669"/>
    <property type="project" value="UniProtKB-KW"/>
</dbReference>
<keyword evidence="7" id="KW-0560">Oxidoreductase</keyword>
<evidence type="ECO:0000256" key="2">
    <source>
        <dbReference type="ARBA" id="ARBA00001966"/>
    </source>
</evidence>
<evidence type="ECO:0000256" key="5">
    <source>
        <dbReference type="ARBA" id="ARBA00022643"/>
    </source>
</evidence>
<comment type="cofactor">
    <cofactor evidence="2">
        <name>[4Fe-4S] cluster</name>
        <dbReference type="ChEBI" id="CHEBI:49883"/>
    </cofactor>
</comment>
<evidence type="ECO:0000256" key="4">
    <source>
        <dbReference type="ARBA" id="ARBA00022630"/>
    </source>
</evidence>
<name>A0A0F9PRW1_9ZZZZ</name>
<reference evidence="12" key="1">
    <citation type="journal article" date="2015" name="Nature">
        <title>Complex archaea that bridge the gap between prokaryotes and eukaryotes.</title>
        <authorList>
            <person name="Spang A."/>
            <person name="Saw J.H."/>
            <person name="Jorgensen S.L."/>
            <person name="Zaremba-Niedzwiedzka K."/>
            <person name="Martijn J."/>
            <person name="Lind A.E."/>
            <person name="van Eijk R."/>
            <person name="Schleper C."/>
            <person name="Guy L."/>
            <person name="Ettema T.J."/>
        </authorList>
    </citation>
    <scope>NUCLEOTIDE SEQUENCE</scope>
</reference>
<dbReference type="PRINTS" id="PR00368">
    <property type="entry name" value="FADPNR"/>
</dbReference>
<evidence type="ECO:0000256" key="7">
    <source>
        <dbReference type="ARBA" id="ARBA00023002"/>
    </source>
</evidence>
<dbReference type="GO" id="GO:0046872">
    <property type="term" value="F:metal ion binding"/>
    <property type="evidence" value="ECO:0007669"/>
    <property type="project" value="UniProtKB-KW"/>
</dbReference>
<keyword evidence="8" id="KW-0408">Iron</keyword>
<evidence type="ECO:0000256" key="3">
    <source>
        <dbReference type="ARBA" id="ARBA00011048"/>
    </source>
</evidence>
<evidence type="ECO:0000256" key="8">
    <source>
        <dbReference type="ARBA" id="ARBA00023004"/>
    </source>
</evidence>
<dbReference type="InterPro" id="IPR013785">
    <property type="entry name" value="Aldolase_TIM"/>
</dbReference>
<dbReference type="InterPro" id="IPR054428">
    <property type="entry name" value="TMADH/DMDH/HD_second_a-b"/>
</dbReference>
<sequence length="693" mass="76789">MARNPYFDILFEPVRIGPVTTKNRFYQVPHCSGMGYKMPNTLAGMRGMKAEGGWGVVHTEYCSIHPTSDDTPYPHGRIWDDADIAAHALMVEKVHEHGALAGIQLWHGGASVANLHSREAPMGAESGRAVYNDPVQSRIVNKSDIKEIRRWHVAAARRAKAAGFDIICVYATHDFLIQSFLSSKRNFRSDEYGGSVENRVRLLRELIEEAKNAVGDTCAVVVRFCADDGYARANAIRDGSVPQVEEQKEMLSILAELPDLWDLTVSDYSLEMGASRFVKEASLENYVSYVKSITSKPVVCVGRFTSPNTMVAQVKSGIVDLIGAARPSIADPFLPNKINEGREDEIRECIGCNICYAHDNRGAPIRCTQNPTMGEEWRRDWHPEKIGPKKSDDEILIVGAGPAGMEAAVSLGKRGYHVYLAEARRELGGRVSTESMLPTLSEWNRVYEYRIVQLEKLNNVEVYRESKTTVDDILEMGSPHVVIATGASWRKDGFGLYNSRPIYPPLSSNGIYTPDDIIDGHYPAGSVMIFDDDHYYMGSVIAEKLIEQGCRVDFVSTNSNAAAWTRHTVEQERIQARLINLGINIIPSRNLKAFDGNRVTLECVYTGSEEEMQVDGLVMITARVPNDDLYYELESQADALSAAGIKSLVRIGDCLAPGTIASAVFSGHKFAREFDEPDPGDVPFKSERNVLGL</sequence>
<keyword evidence="4" id="KW-0285">Flavoprotein</keyword>
<dbReference type="AlphaFoldDB" id="A0A0F9PRW1"/>
<organism evidence="12">
    <name type="scientific">marine sediment metagenome</name>
    <dbReference type="NCBI Taxonomy" id="412755"/>
    <lineage>
        <taxon>unclassified sequences</taxon>
        <taxon>metagenomes</taxon>
        <taxon>ecological metagenomes</taxon>
    </lineage>
</organism>
<dbReference type="GO" id="GO:0010181">
    <property type="term" value="F:FMN binding"/>
    <property type="evidence" value="ECO:0007669"/>
    <property type="project" value="InterPro"/>
</dbReference>
<comment type="similarity">
    <text evidence="3">In the N-terminal section; belongs to the NADH:flavin oxidoreductase/NADH oxidase family.</text>
</comment>
<gene>
    <name evidence="12" type="ORF">LCGC14_0809070</name>
</gene>
<comment type="cofactor">
    <cofactor evidence="1">
        <name>FMN</name>
        <dbReference type="ChEBI" id="CHEBI:58210"/>
    </cofactor>
</comment>
<dbReference type="GO" id="GO:0016491">
    <property type="term" value="F:oxidoreductase activity"/>
    <property type="evidence" value="ECO:0007669"/>
    <property type="project" value="UniProtKB-KW"/>
</dbReference>
<dbReference type="Gene3D" id="3.40.50.720">
    <property type="entry name" value="NAD(P)-binding Rossmann-like Domain"/>
    <property type="match status" value="1"/>
</dbReference>
<dbReference type="InterPro" id="IPR036188">
    <property type="entry name" value="FAD/NAD-bd_sf"/>
</dbReference>
<dbReference type="InterPro" id="IPR051793">
    <property type="entry name" value="NADH:flavin_oxidoreductase"/>
</dbReference>
<feature type="domain" description="TMADH/DMDH/HD second alpha/beta" evidence="11">
    <location>
        <begin position="513"/>
        <end position="607"/>
    </location>
</feature>
<dbReference type="SUPFAM" id="SSF51971">
    <property type="entry name" value="Nucleotide-binding domain"/>
    <property type="match status" value="1"/>
</dbReference>
<dbReference type="PRINTS" id="PR00411">
    <property type="entry name" value="PNDRDTASEI"/>
</dbReference>
<keyword evidence="5" id="KW-0288">FMN</keyword>
<dbReference type="Gene3D" id="3.20.20.70">
    <property type="entry name" value="Aldolase class I"/>
    <property type="match status" value="1"/>
</dbReference>
<evidence type="ECO:0000256" key="1">
    <source>
        <dbReference type="ARBA" id="ARBA00001917"/>
    </source>
</evidence>
<feature type="domain" description="NADH:flavin oxidoreductase/NADH oxidase N-terminal" evidence="10">
    <location>
        <begin position="10"/>
        <end position="345"/>
    </location>
</feature>
<dbReference type="Pfam" id="PF13450">
    <property type="entry name" value="NAD_binding_8"/>
    <property type="match status" value="1"/>
</dbReference>
<evidence type="ECO:0000259" key="10">
    <source>
        <dbReference type="Pfam" id="PF00724"/>
    </source>
</evidence>
<accession>A0A0F9PRW1</accession>
<dbReference type="InterPro" id="IPR001155">
    <property type="entry name" value="OxRdtase_FMN_N"/>
</dbReference>
<dbReference type="SUPFAM" id="SSF51905">
    <property type="entry name" value="FAD/NAD(P)-binding domain"/>
    <property type="match status" value="1"/>
</dbReference>